<keyword evidence="3 7" id="KW-0479">Metal-binding</keyword>
<dbReference type="PANTHER" id="PTHR30600:SF10">
    <property type="entry name" value="BLL6722 PROTEIN"/>
    <property type="match status" value="1"/>
</dbReference>
<feature type="domain" description="Cytochrome c" evidence="9">
    <location>
        <begin position="211"/>
        <end position="364"/>
    </location>
</feature>
<sequence length="369" mass="39566">MKIHSLASSLLLATLCSACGDSSTSTILSTDSALASKEALGQKLFFDTNLSSPAGQACASCHDPAHSFADPDTQFPTSEGANAGRFDERHTLSIAYALYTPAFHFDDTTGGYVGGQFSDGRAKNLLAQAQSPFLDQMEMANPDPGSVIAKVQASTYASLMEQVYGQAIFSEVATAYTSIADAIAAFERTSLFHPFDAKYDHYLAGKATLSTQEAYGLQLFNDPGKGNCATCHTSTAANDTPPLFTNFTYANLGLPTNHDIPLPPDLDAMDFRDYGLGGRPDMPPSERGKFKVPTLRNTAKTAPYGHNGLFKDLREVVDFHNTRDVSAGRWELPEVAENLDTRVGNLGLTDAEVDAIVAFLQTLSDGYTP</sequence>
<dbReference type="Gene3D" id="1.10.760.10">
    <property type="entry name" value="Cytochrome c-like domain"/>
    <property type="match status" value="2"/>
</dbReference>
<evidence type="ECO:0000313" key="10">
    <source>
        <dbReference type="EMBL" id="QTR46984.1"/>
    </source>
</evidence>
<gene>
    <name evidence="10" type="ORF">J9253_03305</name>
</gene>
<keyword evidence="5" id="KW-0560">Oxidoreductase</keyword>
<keyword evidence="6 7" id="KW-0408">Iron</keyword>
<dbReference type="Pfam" id="PF00034">
    <property type="entry name" value="Cytochrom_C"/>
    <property type="match status" value="1"/>
</dbReference>
<evidence type="ECO:0000256" key="7">
    <source>
        <dbReference type="PROSITE-ProRule" id="PRU00433"/>
    </source>
</evidence>
<dbReference type="InterPro" id="IPR051395">
    <property type="entry name" value="Cytochrome_c_Peroxidase/MauG"/>
</dbReference>
<dbReference type="InterPro" id="IPR004852">
    <property type="entry name" value="Di-haem_cyt_c_peroxidsae"/>
</dbReference>
<organism evidence="10 11">
    <name type="scientific">Thiothrix litoralis</name>
    <dbReference type="NCBI Taxonomy" id="2891210"/>
    <lineage>
        <taxon>Bacteria</taxon>
        <taxon>Pseudomonadati</taxon>
        <taxon>Pseudomonadota</taxon>
        <taxon>Gammaproteobacteria</taxon>
        <taxon>Thiotrichales</taxon>
        <taxon>Thiotrichaceae</taxon>
        <taxon>Thiothrix</taxon>
    </lineage>
</organism>
<proteinExistence type="predicted"/>
<reference evidence="10 11" key="1">
    <citation type="submission" date="2021-04" db="EMBL/GenBank/DDBJ databases">
        <title>Genomics, taxonomy and metabolism of representatives of sulfur bacteria of the genus Thiothrix: Thiothrix fructosivorans QT, Thiothrix unzii A1T and three new species, Thiothrix subterranea sp. nov., Thiothrix litoralis sp. nov. and 'Candidatus Thiothrix anitrata' sp. nov.</title>
        <authorList>
            <person name="Ravin N.V."/>
            <person name="Smolyakov D."/>
            <person name="Rudenko T.S."/>
            <person name="Mardanov A.V."/>
            <person name="Beletsky A.V."/>
            <person name="Markov N.D."/>
            <person name="Fomenkov A.I."/>
            <person name="Roberts R.J."/>
            <person name="Karnachuk O.V."/>
            <person name="Novikov A."/>
            <person name="Grabovich M.Y."/>
        </authorList>
    </citation>
    <scope>NUCLEOTIDE SEQUENCE [LARGE SCALE GENOMIC DNA]</scope>
    <source>
        <strain evidence="10 11">AS</strain>
    </source>
</reference>
<name>A0ABX7WTG0_9GAMM</name>
<dbReference type="PANTHER" id="PTHR30600">
    <property type="entry name" value="CYTOCHROME C PEROXIDASE-RELATED"/>
    <property type="match status" value="1"/>
</dbReference>
<evidence type="ECO:0000256" key="4">
    <source>
        <dbReference type="ARBA" id="ARBA00022729"/>
    </source>
</evidence>
<dbReference type="PROSITE" id="PS51007">
    <property type="entry name" value="CYTC"/>
    <property type="match status" value="1"/>
</dbReference>
<comment type="subcellular location">
    <subcellularLocation>
        <location evidence="1">Cell envelope</location>
    </subcellularLocation>
</comment>
<keyword evidence="4 8" id="KW-0732">Signal</keyword>
<evidence type="ECO:0000256" key="1">
    <source>
        <dbReference type="ARBA" id="ARBA00004196"/>
    </source>
</evidence>
<dbReference type="SUPFAM" id="SSF46626">
    <property type="entry name" value="Cytochrome c"/>
    <property type="match status" value="2"/>
</dbReference>
<evidence type="ECO:0000256" key="2">
    <source>
        <dbReference type="ARBA" id="ARBA00022617"/>
    </source>
</evidence>
<evidence type="ECO:0000256" key="6">
    <source>
        <dbReference type="ARBA" id="ARBA00023004"/>
    </source>
</evidence>
<dbReference type="InterPro" id="IPR036909">
    <property type="entry name" value="Cyt_c-like_dom_sf"/>
</dbReference>
<accession>A0ABX7WTG0</accession>
<protein>
    <submittedName>
        <fullName evidence="10">C-type cytochrome</fullName>
    </submittedName>
</protein>
<dbReference type="InterPro" id="IPR009056">
    <property type="entry name" value="Cyt_c-like_dom"/>
</dbReference>
<feature type="chain" id="PRO_5045502108" evidence="8">
    <location>
        <begin position="19"/>
        <end position="369"/>
    </location>
</feature>
<keyword evidence="2 7" id="KW-0349">Heme</keyword>
<dbReference type="RefSeq" id="WP_210223289.1">
    <property type="nucleotide sequence ID" value="NZ_CP072801.1"/>
</dbReference>
<keyword evidence="11" id="KW-1185">Reference proteome</keyword>
<evidence type="ECO:0000313" key="11">
    <source>
        <dbReference type="Proteomes" id="UP000672039"/>
    </source>
</evidence>
<feature type="signal peptide" evidence="8">
    <location>
        <begin position="1"/>
        <end position="18"/>
    </location>
</feature>
<evidence type="ECO:0000256" key="3">
    <source>
        <dbReference type="ARBA" id="ARBA00022723"/>
    </source>
</evidence>
<dbReference type="EMBL" id="CP072801">
    <property type="protein sequence ID" value="QTR46984.1"/>
    <property type="molecule type" value="Genomic_DNA"/>
</dbReference>
<evidence type="ECO:0000259" key="9">
    <source>
        <dbReference type="PROSITE" id="PS51007"/>
    </source>
</evidence>
<dbReference type="Proteomes" id="UP000672039">
    <property type="component" value="Chromosome"/>
</dbReference>
<dbReference type="Pfam" id="PF03150">
    <property type="entry name" value="CCP_MauG"/>
    <property type="match status" value="1"/>
</dbReference>
<evidence type="ECO:0000256" key="5">
    <source>
        <dbReference type="ARBA" id="ARBA00023002"/>
    </source>
</evidence>
<evidence type="ECO:0000256" key="8">
    <source>
        <dbReference type="SAM" id="SignalP"/>
    </source>
</evidence>